<comment type="function">
    <text evidence="7">E1-like activating enzyme involved in the 2 ubiquitin-like systems required for cytoplasm to vacuole transport (Cvt) and autophagy. Activates ATG12 for its conjugation with ATG5 and ATG8 for its conjugation with phosphatidylethanolamine. Both systems are needed for the ATG8 association to Cvt vesicles and autophagosomes membranes. Autophagy is essential for maintenance of amino acid levels and protein synthesis under nitrogen starvation. Required for selective autophagic degradation of the nucleus (nucleophagy) as well as for mitophagy which contributes to regulate mitochondrial quantity and quality by eliminating the mitochondria to a basal level to fulfill cellular energy requirements and preventing excess ROS production.</text>
</comment>
<dbReference type="RefSeq" id="XP_037144728.1">
    <property type="nucleotide sequence ID" value="XM_037288833.1"/>
</dbReference>
<dbReference type="NCBIfam" id="TIGR01381">
    <property type="entry name" value="E1_like_apg7"/>
    <property type="match status" value="1"/>
</dbReference>
<evidence type="ECO:0000256" key="5">
    <source>
        <dbReference type="ARBA" id="ARBA00023006"/>
    </source>
</evidence>
<dbReference type="SUPFAM" id="SSF69572">
    <property type="entry name" value="Activating enzymes of the ubiquitin-like proteins"/>
    <property type="match status" value="1"/>
</dbReference>
<protein>
    <recommendedName>
        <fullName evidence="2 7">Ubiquitin-like modifier-activating enzyme ATG7</fullName>
    </recommendedName>
    <alternativeName>
        <fullName evidence="7">Autophagy-related protein 7</fullName>
    </alternativeName>
</protein>
<dbReference type="PANTHER" id="PTHR10953:SF3">
    <property type="entry name" value="UBIQUITIN-LIKE MODIFIER-ACTIVATING ENZYME ATG7"/>
    <property type="match status" value="1"/>
</dbReference>
<dbReference type="PANTHER" id="PTHR10953">
    <property type="entry name" value="UBIQUITIN-ACTIVATING ENZYME E1"/>
    <property type="match status" value="1"/>
</dbReference>
<reference evidence="10 11" key="1">
    <citation type="submission" date="2020-07" db="EMBL/GenBank/DDBJ databases">
        <title>The yeast mating-type switching endonuclease HO is a domesticated member of an unorthodox homing genetic element family.</title>
        <authorList>
            <person name="Coughlan A.Y."/>
            <person name="Lombardi L."/>
            <person name="Braun-Galleani S."/>
            <person name="Martos A.R."/>
            <person name="Galeote V."/>
            <person name="Bigey F."/>
            <person name="Dequin S."/>
            <person name="Byrne K.P."/>
            <person name="Wolfe K.H."/>
        </authorList>
    </citation>
    <scope>NUCLEOTIDE SEQUENCE [LARGE SCALE GENOMIC DNA]</scope>
    <source>
        <strain evidence="10 11">NRRL Y-6702</strain>
    </source>
</reference>
<dbReference type="GO" id="GO:0019779">
    <property type="term" value="F:Atg8 activating enzyme activity"/>
    <property type="evidence" value="ECO:0007669"/>
    <property type="project" value="TreeGrafter"/>
</dbReference>
<dbReference type="EMBL" id="CP058608">
    <property type="protein sequence ID" value="QLG73001.1"/>
    <property type="molecule type" value="Genomic_DNA"/>
</dbReference>
<gene>
    <name evidence="10" type="ORF">HG535_0E00850</name>
</gene>
<evidence type="ECO:0000256" key="7">
    <source>
        <dbReference type="RuleBase" id="RU366022"/>
    </source>
</evidence>
<evidence type="ECO:0000256" key="6">
    <source>
        <dbReference type="PIRSR" id="PIRSR606285-1"/>
    </source>
</evidence>
<dbReference type="GeneID" id="59236743"/>
<comment type="similarity">
    <text evidence="1 7">Belongs to the ATG7 family.</text>
</comment>
<comment type="subunit">
    <text evidence="7">Homodimer.</text>
</comment>
<dbReference type="Gene3D" id="3.40.140.70">
    <property type="entry name" value="Ubiquitin-like modifier-activating enzyme ATG7 N-terminal domain"/>
    <property type="match status" value="1"/>
</dbReference>
<dbReference type="GO" id="GO:0000407">
    <property type="term" value="C:phagophore assembly site"/>
    <property type="evidence" value="ECO:0007669"/>
    <property type="project" value="UniProtKB-SubCell"/>
</dbReference>
<dbReference type="InterPro" id="IPR042522">
    <property type="entry name" value="Atg7_N_1"/>
</dbReference>
<dbReference type="OrthoDB" id="338614at2759"/>
<dbReference type="GO" id="GO:0015031">
    <property type="term" value="P:protein transport"/>
    <property type="evidence" value="ECO:0007669"/>
    <property type="project" value="UniProtKB-UniRule"/>
</dbReference>
<dbReference type="Proteomes" id="UP000509704">
    <property type="component" value="Chromosome 5"/>
</dbReference>
<sequence length="622" mass="70063">MANSELRYGTPFQSFLDTSFFQELSRLKLDVLKLDSKGQKLYSSLDWSSASKTCKSVQLFLNKLSFDPSGLRANSGAPVSGMIYNFNVFDEFKNLDKNKFLKDKGREIFESGIKDINTCIGYYIISYADLKKYRYYYWVCIPSFQSKEQIIENLGQHEVEDSSIYQDWFRDNADQWVCLENSDGEVVEYSKVVSQNCKALIVRDCCRLDGIPSAFAKNVLTVFQHDNPSRRELDALFIRPDDTSFKLKIGLKKIVNSENKGLQVNGWEKNLQGKLGPRAIDLSSLIDPLKVADQSVDLNLKLMKWRIVPDIDLDIVKKAKVLLLGAGTLGCYVSRTLMAWGVRKITLVDNGTVSYSNPVRQPLFQFDDVGKPKAQAAADALRRVFPLMDVGAVHLSVPMIGHPVTNEEAEYHDYKKLRDLYSQHDAVFLLMDSRETRWLPTVLGNVQNKTVINAALGFDSYLVMRHGNHYGKGQNRLGCYFCNDVYAPKDSLTDRTLDEMCTVTRPGVALMAASQAVELFVSILQSGKQGGSNVLGETPHQIRGFLNNFSTLKVETPAYNHCSACSGQVVSTCRELGWKFVKSALNDYKYIEDLSGLTAVQQEADKAIDEWGTDDEDDEFLV</sequence>
<keyword evidence="4 7" id="KW-0653">Protein transport</keyword>
<evidence type="ECO:0000259" key="8">
    <source>
        <dbReference type="Pfam" id="PF00899"/>
    </source>
</evidence>
<feature type="domain" description="THIF-type NAD/FAD binding fold" evidence="8">
    <location>
        <begin position="303"/>
        <end position="557"/>
    </location>
</feature>
<dbReference type="InterPro" id="IPR035985">
    <property type="entry name" value="Ubiquitin-activating_enz"/>
</dbReference>
<dbReference type="AlphaFoldDB" id="A0A7H9B2W8"/>
<dbReference type="FunFam" id="3.40.50.720:FF:000243">
    <property type="entry name" value="Ubiquitin-like modifier-activating enzyme ATG7"/>
    <property type="match status" value="1"/>
</dbReference>
<feature type="domain" description="Ubiquitin-like modifier-activating enzyme Atg7 N-terminal" evidence="9">
    <location>
        <begin position="10"/>
        <end position="285"/>
    </location>
</feature>
<dbReference type="GO" id="GO:0000045">
    <property type="term" value="P:autophagosome assembly"/>
    <property type="evidence" value="ECO:0007669"/>
    <property type="project" value="TreeGrafter"/>
</dbReference>
<keyword evidence="11" id="KW-1185">Reference proteome</keyword>
<dbReference type="Pfam" id="PF00899">
    <property type="entry name" value="ThiF"/>
    <property type="match status" value="1"/>
</dbReference>
<evidence type="ECO:0000313" key="10">
    <source>
        <dbReference type="EMBL" id="QLG73001.1"/>
    </source>
</evidence>
<name>A0A7H9B2W8_ZYGMR</name>
<comment type="subcellular location">
    <subcellularLocation>
        <location evidence="7">Cytoplasm</location>
    </subcellularLocation>
    <subcellularLocation>
        <location evidence="7">Preautophagosomal structure</location>
    </subcellularLocation>
</comment>
<evidence type="ECO:0000256" key="3">
    <source>
        <dbReference type="ARBA" id="ARBA00022448"/>
    </source>
</evidence>
<accession>A0A7H9B2W8</accession>
<keyword evidence="7" id="KW-0963">Cytoplasm</keyword>
<evidence type="ECO:0000256" key="4">
    <source>
        <dbReference type="ARBA" id="ARBA00022927"/>
    </source>
</evidence>
<keyword evidence="7" id="KW-0833">Ubl conjugation pathway</keyword>
<proteinExistence type="inferred from homology"/>
<organism evidence="10 11">
    <name type="scientific">Zygotorulaspora mrakii</name>
    <name type="common">Zygosaccharomyces mrakii</name>
    <dbReference type="NCBI Taxonomy" id="42260"/>
    <lineage>
        <taxon>Eukaryota</taxon>
        <taxon>Fungi</taxon>
        <taxon>Dikarya</taxon>
        <taxon>Ascomycota</taxon>
        <taxon>Saccharomycotina</taxon>
        <taxon>Saccharomycetes</taxon>
        <taxon>Saccharomycetales</taxon>
        <taxon>Saccharomycetaceae</taxon>
        <taxon>Zygotorulaspora</taxon>
    </lineage>
</organism>
<keyword evidence="3 7" id="KW-0813">Transport</keyword>
<dbReference type="KEGG" id="zmk:HG535_0E00850"/>
<evidence type="ECO:0000256" key="2">
    <source>
        <dbReference type="ARBA" id="ARBA00017647"/>
    </source>
</evidence>
<evidence type="ECO:0000259" key="9">
    <source>
        <dbReference type="Pfam" id="PF16420"/>
    </source>
</evidence>
<dbReference type="Gene3D" id="3.40.50.720">
    <property type="entry name" value="NAD(P)-binding Rossmann-like Domain"/>
    <property type="match status" value="1"/>
</dbReference>
<dbReference type="InterPro" id="IPR000594">
    <property type="entry name" value="ThiF_NAD_FAD-bd"/>
</dbReference>
<dbReference type="InterPro" id="IPR042523">
    <property type="entry name" value="Atg7_N_2"/>
</dbReference>
<keyword evidence="5 7" id="KW-0072">Autophagy</keyword>
<dbReference type="Gene3D" id="3.40.140.100">
    <property type="entry name" value="Ubiquitin-like modifier-activating enzyme ATG7 C-terminal domain"/>
    <property type="match status" value="1"/>
</dbReference>
<dbReference type="InterPro" id="IPR032197">
    <property type="entry name" value="Atg7_N"/>
</dbReference>
<evidence type="ECO:0000313" key="11">
    <source>
        <dbReference type="Proteomes" id="UP000509704"/>
    </source>
</evidence>
<dbReference type="GO" id="GO:0032446">
    <property type="term" value="P:protein modification by small protein conjugation"/>
    <property type="evidence" value="ECO:0007669"/>
    <property type="project" value="TreeGrafter"/>
</dbReference>
<dbReference type="InterPro" id="IPR045886">
    <property type="entry name" value="ThiF/MoeB/HesA"/>
</dbReference>
<dbReference type="GO" id="GO:0019778">
    <property type="term" value="F:Atg12 activating enzyme activity"/>
    <property type="evidence" value="ECO:0007669"/>
    <property type="project" value="TreeGrafter"/>
</dbReference>
<dbReference type="InterPro" id="IPR006285">
    <property type="entry name" value="Atg7"/>
</dbReference>
<dbReference type="GO" id="GO:0000422">
    <property type="term" value="P:autophagy of mitochondrion"/>
    <property type="evidence" value="ECO:0007669"/>
    <property type="project" value="TreeGrafter"/>
</dbReference>
<dbReference type="GO" id="GO:0034727">
    <property type="term" value="P:piecemeal microautophagy of the nucleus"/>
    <property type="evidence" value="ECO:0007669"/>
    <property type="project" value="TreeGrafter"/>
</dbReference>
<dbReference type="Pfam" id="PF16420">
    <property type="entry name" value="ATG7_N"/>
    <property type="match status" value="1"/>
</dbReference>
<feature type="active site" description="Glycyl thioester intermediate" evidence="6">
    <location>
        <position position="501"/>
    </location>
</feature>
<evidence type="ECO:0000256" key="1">
    <source>
        <dbReference type="ARBA" id="ARBA00010931"/>
    </source>
</evidence>
<dbReference type="GO" id="GO:0006995">
    <property type="term" value="P:cellular response to nitrogen starvation"/>
    <property type="evidence" value="ECO:0007669"/>
    <property type="project" value="TreeGrafter"/>
</dbReference>